<evidence type="ECO:0000313" key="1">
    <source>
        <dbReference type="EMBL" id="MBC2605680.1"/>
    </source>
</evidence>
<proteinExistence type="predicted"/>
<gene>
    <name evidence="1" type="ORF">H5P27_06450</name>
</gene>
<evidence type="ECO:0000313" key="2">
    <source>
        <dbReference type="Proteomes" id="UP000526501"/>
    </source>
</evidence>
<accession>A0A7X1B4X8</accession>
<sequence>MFASQPAPPSNRVFEYEVGGFEVDQYSEAVEDMILLYEQAQKKPLTKGERGRVGLKVYSDSGPGLSTPEALVEAVVRSLEKRGYDRNEIFIMGQSANSLRDSGFLPPLSKRAYDFHRVFVRPLDGGQYYHEKWFYDSPLPAKSAKYWIDVAAENPFPAKNEEELARKSYLPVPLLHEVDFWINLPCYSDHPILGVNGALMNATLWNASNTTRFLNSPATAPVAVAEMGAIPELRETWNLNIVSLERYQFVGGPIFNSLYTVSEPIVLLSDNPVMLDSLMAERINEHRRKNGFDPLPEQMKILEFSEQLGLGDRDIALMDLIRAN</sequence>
<protein>
    <submittedName>
        <fullName evidence="1">DUF362 domain-containing protein</fullName>
    </submittedName>
</protein>
<dbReference type="EMBL" id="JACHVC010000006">
    <property type="protein sequence ID" value="MBC2605680.1"/>
    <property type="molecule type" value="Genomic_DNA"/>
</dbReference>
<dbReference type="Proteomes" id="UP000526501">
    <property type="component" value="Unassembled WGS sequence"/>
</dbReference>
<organism evidence="1 2">
    <name type="scientific">Pelagicoccus albus</name>
    <dbReference type="NCBI Taxonomy" id="415222"/>
    <lineage>
        <taxon>Bacteria</taxon>
        <taxon>Pseudomonadati</taxon>
        <taxon>Verrucomicrobiota</taxon>
        <taxon>Opitutia</taxon>
        <taxon>Puniceicoccales</taxon>
        <taxon>Pelagicoccaceae</taxon>
        <taxon>Pelagicoccus</taxon>
    </lineage>
</organism>
<dbReference type="AlphaFoldDB" id="A0A7X1B4X8"/>
<keyword evidence="2" id="KW-1185">Reference proteome</keyword>
<comment type="caution">
    <text evidence="1">The sequence shown here is derived from an EMBL/GenBank/DDBJ whole genome shotgun (WGS) entry which is preliminary data.</text>
</comment>
<reference evidence="1 2" key="1">
    <citation type="submission" date="2020-07" db="EMBL/GenBank/DDBJ databases">
        <authorList>
            <person name="Feng X."/>
        </authorList>
    </citation>
    <scope>NUCLEOTIDE SEQUENCE [LARGE SCALE GENOMIC DNA]</scope>
    <source>
        <strain evidence="1 2">JCM23202</strain>
    </source>
</reference>
<name>A0A7X1B4X8_9BACT</name>